<accession>A0A6I6CVU8</accession>
<organism evidence="1 2">
    <name type="scientific">Guyparkeria halophila</name>
    <dbReference type="NCBI Taxonomy" id="47960"/>
    <lineage>
        <taxon>Bacteria</taxon>
        <taxon>Pseudomonadati</taxon>
        <taxon>Pseudomonadota</taxon>
        <taxon>Gammaproteobacteria</taxon>
        <taxon>Chromatiales</taxon>
        <taxon>Thioalkalibacteraceae</taxon>
        <taxon>Guyparkeria</taxon>
    </lineage>
</organism>
<dbReference type="Proteomes" id="UP000427716">
    <property type="component" value="Chromosome"/>
</dbReference>
<name>A0A6I6CVU8_9GAMM</name>
<dbReference type="AlphaFoldDB" id="A0A6I6CVU8"/>
<gene>
    <name evidence="1" type="ORF">GM160_00065</name>
</gene>
<dbReference type="RefSeq" id="WP_156227211.1">
    <property type="nucleotide sequence ID" value="NZ_CP046415.1"/>
</dbReference>
<dbReference type="KEGG" id="ghl:GM160_00065"/>
<protein>
    <submittedName>
        <fullName evidence="1">Uncharacterized protein</fullName>
    </submittedName>
</protein>
<proteinExistence type="predicted"/>
<evidence type="ECO:0000313" key="1">
    <source>
        <dbReference type="EMBL" id="QGT77400.1"/>
    </source>
</evidence>
<reference evidence="1 2" key="1">
    <citation type="submission" date="2019-11" db="EMBL/GenBank/DDBJ databases">
        <authorList>
            <person name="Zhang J."/>
            <person name="Sun C."/>
        </authorList>
    </citation>
    <scope>NUCLEOTIDE SEQUENCE [LARGE SCALE GENOMIC DNA]</scope>
    <source>
        <strain evidence="2">sp2</strain>
    </source>
</reference>
<keyword evidence="2" id="KW-1185">Reference proteome</keyword>
<evidence type="ECO:0000313" key="2">
    <source>
        <dbReference type="Proteomes" id="UP000427716"/>
    </source>
</evidence>
<sequence length="60" mass="7192">MPDLHRLSLTELRRLIEVARAELDSREAEPVDEQTVLKSLELDLKRHHRRKDEDRFNPFA</sequence>
<dbReference type="EMBL" id="CP046415">
    <property type="protein sequence ID" value="QGT77400.1"/>
    <property type="molecule type" value="Genomic_DNA"/>
</dbReference>